<organism evidence="4 5">
    <name type="scientific">Mycolicibacterium sarraceniae</name>
    <dbReference type="NCBI Taxonomy" id="1534348"/>
    <lineage>
        <taxon>Bacteria</taxon>
        <taxon>Bacillati</taxon>
        <taxon>Actinomycetota</taxon>
        <taxon>Actinomycetes</taxon>
        <taxon>Mycobacteriales</taxon>
        <taxon>Mycobacteriaceae</taxon>
        <taxon>Mycolicibacterium</taxon>
    </lineage>
</organism>
<keyword evidence="5" id="KW-1185">Reference proteome</keyword>
<dbReference type="CDD" id="cd05233">
    <property type="entry name" value="SDR_c"/>
    <property type="match status" value="1"/>
</dbReference>
<keyword evidence="3" id="KW-1133">Transmembrane helix</keyword>
<proteinExistence type="inferred from homology"/>
<feature type="transmembrane region" description="Helical" evidence="3">
    <location>
        <begin position="12"/>
        <end position="33"/>
    </location>
</feature>
<dbReference type="InterPro" id="IPR036291">
    <property type="entry name" value="NAD(P)-bd_dom_sf"/>
</dbReference>
<protein>
    <submittedName>
        <fullName evidence="4">Short-chain dehydrogenase</fullName>
    </submittedName>
</protein>
<dbReference type="Proteomes" id="UP000466445">
    <property type="component" value="Chromosome"/>
</dbReference>
<keyword evidence="3" id="KW-0472">Membrane</keyword>
<reference evidence="4 5" key="1">
    <citation type="journal article" date="2019" name="Emerg. Microbes Infect.">
        <title>Comprehensive subspecies identification of 175 nontuberculous mycobacteria species based on 7547 genomic profiles.</title>
        <authorList>
            <person name="Matsumoto Y."/>
            <person name="Kinjo T."/>
            <person name="Motooka D."/>
            <person name="Nabeya D."/>
            <person name="Jung N."/>
            <person name="Uechi K."/>
            <person name="Horii T."/>
            <person name="Iida T."/>
            <person name="Fujita J."/>
            <person name="Nakamura S."/>
        </authorList>
    </citation>
    <scope>NUCLEOTIDE SEQUENCE [LARGE SCALE GENOMIC DNA]</scope>
    <source>
        <strain evidence="4 5">JCM 30395</strain>
    </source>
</reference>
<sequence>MERVGDFNALPGTAIVVGGTGGIGSAIVAMLAARGSRVGFTYYGNATKAAALATAEITGEQLDITDAAAVRHVIDTFAEQGGVHTVVHAAGAHVPMRHLSTVDPERFDQQLGTDTGGFFNVIAAALPHLRSARGSLVAVTTAATRRFAVRDGLSVAPKAAIEALIRGIAAEEGRFGVRANCVGPGMLVDGNAERLIADGDLDEKALDAARRNTPLGRFGVAADIAEAVCFLASPRAGFITGQKLDVDGGYGV</sequence>
<dbReference type="KEGG" id="msar:MSAR_12160"/>
<dbReference type="PANTHER" id="PTHR43639:SF1">
    <property type="entry name" value="SHORT-CHAIN DEHYDROGENASE_REDUCTASE FAMILY PROTEIN"/>
    <property type="match status" value="1"/>
</dbReference>
<dbReference type="AlphaFoldDB" id="A0A7I7SNG9"/>
<dbReference type="GO" id="GO:0016491">
    <property type="term" value="F:oxidoreductase activity"/>
    <property type="evidence" value="ECO:0007669"/>
    <property type="project" value="UniProtKB-KW"/>
</dbReference>
<keyword evidence="2" id="KW-0560">Oxidoreductase</keyword>
<dbReference type="Pfam" id="PF13561">
    <property type="entry name" value="adh_short_C2"/>
    <property type="match status" value="1"/>
</dbReference>
<evidence type="ECO:0000256" key="3">
    <source>
        <dbReference type="SAM" id="Phobius"/>
    </source>
</evidence>
<gene>
    <name evidence="4" type="ORF">MSAR_12160</name>
</gene>
<dbReference type="EMBL" id="AP022595">
    <property type="protein sequence ID" value="BBY58080.1"/>
    <property type="molecule type" value="Genomic_DNA"/>
</dbReference>
<dbReference type="PANTHER" id="PTHR43639">
    <property type="entry name" value="OXIDOREDUCTASE, SHORT-CHAIN DEHYDROGENASE/REDUCTASE FAMILY (AFU_ORTHOLOGUE AFUA_5G02870)"/>
    <property type="match status" value="1"/>
</dbReference>
<evidence type="ECO:0000313" key="5">
    <source>
        <dbReference type="Proteomes" id="UP000466445"/>
    </source>
</evidence>
<evidence type="ECO:0000256" key="2">
    <source>
        <dbReference type="ARBA" id="ARBA00023002"/>
    </source>
</evidence>
<dbReference type="SUPFAM" id="SSF51735">
    <property type="entry name" value="NAD(P)-binding Rossmann-fold domains"/>
    <property type="match status" value="1"/>
</dbReference>
<evidence type="ECO:0000313" key="4">
    <source>
        <dbReference type="EMBL" id="BBY58080.1"/>
    </source>
</evidence>
<dbReference type="InterPro" id="IPR002347">
    <property type="entry name" value="SDR_fam"/>
</dbReference>
<keyword evidence="3" id="KW-0812">Transmembrane</keyword>
<dbReference type="PRINTS" id="PR00081">
    <property type="entry name" value="GDHRDH"/>
</dbReference>
<dbReference type="Gene3D" id="3.40.50.720">
    <property type="entry name" value="NAD(P)-binding Rossmann-like Domain"/>
    <property type="match status" value="1"/>
</dbReference>
<comment type="similarity">
    <text evidence="1">Belongs to the short-chain dehydrogenases/reductases (SDR) family.</text>
</comment>
<accession>A0A7I7SNG9</accession>
<evidence type="ECO:0000256" key="1">
    <source>
        <dbReference type="ARBA" id="ARBA00006484"/>
    </source>
</evidence>
<name>A0A7I7SNG9_9MYCO</name>